<gene>
    <name evidence="5" type="ORF">QWZ14_18095</name>
</gene>
<dbReference type="Proteomes" id="UP001529369">
    <property type="component" value="Unassembled WGS sequence"/>
</dbReference>
<dbReference type="InterPro" id="IPR033140">
    <property type="entry name" value="Lipase_GDXG_put_SER_AS"/>
</dbReference>
<organism evidence="5 6">
    <name type="scientific">Paeniroseomonas aquatica</name>
    <dbReference type="NCBI Taxonomy" id="373043"/>
    <lineage>
        <taxon>Bacteria</taxon>
        <taxon>Pseudomonadati</taxon>
        <taxon>Pseudomonadota</taxon>
        <taxon>Alphaproteobacteria</taxon>
        <taxon>Acetobacterales</taxon>
        <taxon>Acetobacteraceae</taxon>
        <taxon>Paeniroseomonas</taxon>
    </lineage>
</organism>
<keyword evidence="6" id="KW-1185">Reference proteome</keyword>
<evidence type="ECO:0000313" key="5">
    <source>
        <dbReference type="EMBL" id="MDN3566286.1"/>
    </source>
</evidence>
<dbReference type="RefSeq" id="WP_290318195.1">
    <property type="nucleotide sequence ID" value="NZ_JAUFPN010000170.1"/>
</dbReference>
<comment type="similarity">
    <text evidence="1">Belongs to the 'GDXG' lipolytic enzyme family.</text>
</comment>
<dbReference type="PANTHER" id="PTHR48081:SF8">
    <property type="entry name" value="ALPHA_BETA HYDROLASE FOLD-3 DOMAIN-CONTAINING PROTEIN-RELATED"/>
    <property type="match status" value="1"/>
</dbReference>
<dbReference type="InterPro" id="IPR029058">
    <property type="entry name" value="AB_hydrolase_fold"/>
</dbReference>
<dbReference type="InterPro" id="IPR013094">
    <property type="entry name" value="AB_hydrolase_3"/>
</dbReference>
<evidence type="ECO:0000256" key="3">
    <source>
        <dbReference type="PROSITE-ProRule" id="PRU10038"/>
    </source>
</evidence>
<keyword evidence="2 5" id="KW-0378">Hydrolase</keyword>
<feature type="active site" evidence="3">
    <location>
        <position position="154"/>
    </location>
</feature>
<evidence type="ECO:0000256" key="2">
    <source>
        <dbReference type="ARBA" id="ARBA00022801"/>
    </source>
</evidence>
<dbReference type="InterPro" id="IPR050300">
    <property type="entry name" value="GDXG_lipolytic_enzyme"/>
</dbReference>
<proteinExistence type="inferred from homology"/>
<evidence type="ECO:0000313" key="6">
    <source>
        <dbReference type="Proteomes" id="UP001529369"/>
    </source>
</evidence>
<accession>A0ABT8A975</accession>
<dbReference type="Pfam" id="PF07859">
    <property type="entry name" value="Abhydrolase_3"/>
    <property type="match status" value="1"/>
</dbReference>
<dbReference type="Gene3D" id="3.40.50.1820">
    <property type="entry name" value="alpha/beta hydrolase"/>
    <property type="match status" value="1"/>
</dbReference>
<dbReference type="GO" id="GO:0016787">
    <property type="term" value="F:hydrolase activity"/>
    <property type="evidence" value="ECO:0007669"/>
    <property type="project" value="UniProtKB-KW"/>
</dbReference>
<evidence type="ECO:0000256" key="1">
    <source>
        <dbReference type="ARBA" id="ARBA00010515"/>
    </source>
</evidence>
<reference evidence="6" key="1">
    <citation type="journal article" date="2019" name="Int. J. Syst. Evol. Microbiol.">
        <title>The Global Catalogue of Microorganisms (GCM) 10K type strain sequencing project: providing services to taxonomists for standard genome sequencing and annotation.</title>
        <authorList>
            <consortium name="The Broad Institute Genomics Platform"/>
            <consortium name="The Broad Institute Genome Sequencing Center for Infectious Disease"/>
            <person name="Wu L."/>
            <person name="Ma J."/>
        </authorList>
    </citation>
    <scope>NUCLEOTIDE SEQUENCE [LARGE SCALE GENOMIC DNA]</scope>
    <source>
        <strain evidence="6">CECT 7131</strain>
    </source>
</reference>
<feature type="domain" description="Alpha/beta hydrolase fold-3" evidence="4">
    <location>
        <begin position="76"/>
        <end position="283"/>
    </location>
</feature>
<dbReference type="PANTHER" id="PTHR48081">
    <property type="entry name" value="AB HYDROLASE SUPERFAMILY PROTEIN C4A8.06C"/>
    <property type="match status" value="1"/>
</dbReference>
<name>A0ABT8A975_9PROT</name>
<dbReference type="PROSITE" id="PS01174">
    <property type="entry name" value="LIPASE_GDXG_SER"/>
    <property type="match status" value="1"/>
</dbReference>
<evidence type="ECO:0000259" key="4">
    <source>
        <dbReference type="Pfam" id="PF07859"/>
    </source>
</evidence>
<comment type="caution">
    <text evidence="5">The sequence shown here is derived from an EMBL/GenBank/DDBJ whole genome shotgun (WGS) entry which is preliminary data.</text>
</comment>
<dbReference type="EMBL" id="JAUFPN010000170">
    <property type="protein sequence ID" value="MDN3566286.1"/>
    <property type="molecule type" value="Genomic_DNA"/>
</dbReference>
<protein>
    <submittedName>
        <fullName evidence="5">Alpha/beta hydrolase</fullName>
    </submittedName>
</protein>
<dbReference type="SUPFAM" id="SSF53474">
    <property type="entry name" value="alpha/beta-Hydrolases"/>
    <property type="match status" value="1"/>
</dbReference>
<sequence>MALDPQLAALLALGAGAPRTETLPVAAARAQYEARIAAMPPAAPVAAVTERMMQGPGGPLRLRIYTPPGEGPFPLMVFFHGSGFVLCSLDTHDGICRNLCAGSGCLVVSVDYRLAPEHPFPAAPEDCLAATHWAVAQAAGLGADAARLMLAGDSAGGNLAAVTALRLRDEGGPRPVGQALLYPVTDWHSPGTPSYAENAEGYGLTRATMEWFWGHYLPDASLSAHPHVAPLRTPDLAGLPPALVQSAEYDPLRDEAELYAGRLSAAGVPVRMTRWPGMNHGFLFWTGRVEGATAAMAEACAWVRSVTG</sequence>